<keyword evidence="2" id="KW-1185">Reference proteome</keyword>
<evidence type="ECO:0000313" key="2">
    <source>
        <dbReference type="Proteomes" id="UP000095751"/>
    </source>
</evidence>
<dbReference type="KEGG" id="fcy:FRACYDRAFT_260184"/>
<proteinExistence type="predicted"/>
<sequence>MTNPPKAKRARLSTDNIRSSVCPDVAVSSSHIPSAELSSPFNPVFTNDTPPTSDNIESALSVVSDKKKRYTNHEILQALKDLVRWVAMADDRHRIFCNEFLELGGISRVLKFLMVPSNMSNMEYVKLVSWIIRGCSYAGQNDDDDDIAQVMAKKFVERGGIHTLLLANEEYAGGSNSIELKAVECIWVALISMISNTTAFDEVKKDKQLNMLDDALATLRLLNGESNATKRVRRAKLSIVHFFAYLNALLVVEDFGGRNIFQTCLDSMMDSNRHWYYDKKNWAISLAFFSVCLRRELFPSQNNDDLKIVISFCVTFIKKAPNDAFKADAFMFLRKADHVIGRVEMANTPDIMSTLGSILDSNNNVEAATKHAAKMFLRKLLTTTEEKKKLAYSSACATVTDTGEPVEGGETVAGAGGRY</sequence>
<name>A0A1E7FPH0_9STRA</name>
<reference evidence="1 2" key="1">
    <citation type="submission" date="2016-09" db="EMBL/GenBank/DDBJ databases">
        <title>Extensive genetic diversity and differential bi-allelic expression allows diatom success in the polar Southern Ocean.</title>
        <authorList>
            <consortium name="DOE Joint Genome Institute"/>
            <person name="Mock T."/>
            <person name="Otillar R.P."/>
            <person name="Strauss J."/>
            <person name="Dupont C."/>
            <person name="Frickenhaus S."/>
            <person name="Maumus F."/>
            <person name="Mcmullan M."/>
            <person name="Sanges R."/>
            <person name="Schmutz J."/>
            <person name="Toseland A."/>
            <person name="Valas R."/>
            <person name="Veluchamy A."/>
            <person name="Ward B.J."/>
            <person name="Allen A."/>
            <person name="Barry K."/>
            <person name="Falciatore A."/>
            <person name="Ferrante M."/>
            <person name="Fortunato A.E."/>
            <person name="Gloeckner G."/>
            <person name="Gruber A."/>
            <person name="Hipkin R."/>
            <person name="Janech M."/>
            <person name="Kroth P."/>
            <person name="Leese F."/>
            <person name="Lindquist E."/>
            <person name="Lyon B.R."/>
            <person name="Martin J."/>
            <person name="Mayer C."/>
            <person name="Parker M."/>
            <person name="Quesneville H."/>
            <person name="Raymond J."/>
            <person name="Uhlig C."/>
            <person name="Valentin K.U."/>
            <person name="Worden A.Z."/>
            <person name="Armbrust E.V."/>
            <person name="Bowler C."/>
            <person name="Green B."/>
            <person name="Moulton V."/>
            <person name="Van Oosterhout C."/>
            <person name="Grigoriev I."/>
        </authorList>
    </citation>
    <scope>NUCLEOTIDE SEQUENCE [LARGE SCALE GENOMIC DNA]</scope>
    <source>
        <strain evidence="1 2">CCMP1102</strain>
    </source>
</reference>
<dbReference type="AlphaFoldDB" id="A0A1E7FPH0"/>
<protein>
    <submittedName>
        <fullName evidence="1">Uncharacterized protein</fullName>
    </submittedName>
</protein>
<dbReference type="InParanoid" id="A0A1E7FPH0"/>
<dbReference type="Proteomes" id="UP000095751">
    <property type="component" value="Unassembled WGS sequence"/>
</dbReference>
<dbReference type="EMBL" id="KV784355">
    <property type="protein sequence ID" value="OEU19995.1"/>
    <property type="molecule type" value="Genomic_DNA"/>
</dbReference>
<organism evidence="1 2">
    <name type="scientific">Fragilariopsis cylindrus CCMP1102</name>
    <dbReference type="NCBI Taxonomy" id="635003"/>
    <lineage>
        <taxon>Eukaryota</taxon>
        <taxon>Sar</taxon>
        <taxon>Stramenopiles</taxon>
        <taxon>Ochrophyta</taxon>
        <taxon>Bacillariophyta</taxon>
        <taxon>Bacillariophyceae</taxon>
        <taxon>Bacillariophycidae</taxon>
        <taxon>Bacillariales</taxon>
        <taxon>Bacillariaceae</taxon>
        <taxon>Fragilariopsis</taxon>
    </lineage>
</organism>
<gene>
    <name evidence="1" type="ORF">FRACYDRAFT_260184</name>
</gene>
<evidence type="ECO:0000313" key="1">
    <source>
        <dbReference type="EMBL" id="OEU19995.1"/>
    </source>
</evidence>
<accession>A0A1E7FPH0</accession>